<dbReference type="GO" id="GO:0008982">
    <property type="term" value="F:protein-N(PI)-phosphohistidine-sugar phosphotransferase activity"/>
    <property type="evidence" value="ECO:0007669"/>
    <property type="project" value="InterPro"/>
</dbReference>
<keyword evidence="10 12" id="KW-0472">Membrane</keyword>
<evidence type="ECO:0000256" key="4">
    <source>
        <dbReference type="ARBA" id="ARBA00022597"/>
    </source>
</evidence>
<dbReference type="Pfam" id="PF00358">
    <property type="entry name" value="PTS_EIIA_1"/>
    <property type="match status" value="1"/>
</dbReference>
<dbReference type="FunFam" id="3.30.1360.60:FF:000001">
    <property type="entry name" value="PTS system glucose-specific IIBC component PtsG"/>
    <property type="match status" value="1"/>
</dbReference>
<evidence type="ECO:0000259" key="15">
    <source>
        <dbReference type="PROSITE" id="PS51103"/>
    </source>
</evidence>
<dbReference type="AlphaFoldDB" id="A0A1I0FE87"/>
<dbReference type="PROSITE" id="PS51103">
    <property type="entry name" value="PTS_EIIC_TYPE_1"/>
    <property type="match status" value="1"/>
</dbReference>
<evidence type="ECO:0000256" key="3">
    <source>
        <dbReference type="ARBA" id="ARBA00022475"/>
    </source>
</evidence>
<keyword evidence="17" id="KW-1185">Reference proteome</keyword>
<keyword evidence="2" id="KW-0813">Transport</keyword>
<dbReference type="GO" id="GO:0090589">
    <property type="term" value="F:protein-phosphocysteine-trehalose phosphotransferase system transporter activity"/>
    <property type="evidence" value="ECO:0007669"/>
    <property type="project" value="TreeGrafter"/>
</dbReference>
<dbReference type="Pfam" id="PF02378">
    <property type="entry name" value="PTS_EIIC"/>
    <property type="match status" value="1"/>
</dbReference>
<dbReference type="PROSITE" id="PS00371">
    <property type="entry name" value="PTS_EIIA_TYPE_1_HIS"/>
    <property type="match status" value="1"/>
</dbReference>
<dbReference type="Gene3D" id="2.70.70.10">
    <property type="entry name" value="Glucose Permease (Domain IIA)"/>
    <property type="match status" value="1"/>
</dbReference>
<keyword evidence="6" id="KW-0598">Phosphotransferase system</keyword>
<accession>A0A1I0FE87</accession>
<dbReference type="NCBIfam" id="TIGR00830">
    <property type="entry name" value="PTBA"/>
    <property type="match status" value="1"/>
</dbReference>
<protein>
    <recommendedName>
        <fullName evidence="18">PTS system, beta-glucosides-specific IIC component</fullName>
    </recommendedName>
</protein>
<evidence type="ECO:0000313" key="17">
    <source>
        <dbReference type="Proteomes" id="UP000242642"/>
    </source>
</evidence>
<evidence type="ECO:0000313" key="16">
    <source>
        <dbReference type="EMBL" id="SET55844.1"/>
    </source>
</evidence>
<dbReference type="Pfam" id="PF00367">
    <property type="entry name" value="PTS_EIIB"/>
    <property type="match status" value="1"/>
</dbReference>
<feature type="transmembrane region" description="Helical" evidence="12">
    <location>
        <begin position="176"/>
        <end position="194"/>
    </location>
</feature>
<dbReference type="GO" id="GO:0005886">
    <property type="term" value="C:plasma membrane"/>
    <property type="evidence" value="ECO:0007669"/>
    <property type="project" value="UniProtKB-SubCell"/>
</dbReference>
<feature type="transmembrane region" description="Helical" evidence="12">
    <location>
        <begin position="387"/>
        <end position="404"/>
    </location>
</feature>
<dbReference type="InterPro" id="IPR001127">
    <property type="entry name" value="PTS_EIIA_1_perm"/>
</dbReference>
<dbReference type="InterPro" id="IPR036878">
    <property type="entry name" value="Glu_permease_IIB"/>
</dbReference>
<keyword evidence="5" id="KW-0808">Transferase</keyword>
<dbReference type="InterPro" id="IPR050558">
    <property type="entry name" value="PTS_Sugar-Specific_Components"/>
</dbReference>
<dbReference type="CDD" id="cd00212">
    <property type="entry name" value="PTS_IIB_glc"/>
    <property type="match status" value="1"/>
</dbReference>
<feature type="domain" description="PTS EIIC type-1" evidence="15">
    <location>
        <begin position="106"/>
        <end position="472"/>
    </location>
</feature>
<dbReference type="GO" id="GO:0015771">
    <property type="term" value="P:trehalose transport"/>
    <property type="evidence" value="ECO:0007669"/>
    <property type="project" value="TreeGrafter"/>
</dbReference>
<feature type="transmembrane region" description="Helical" evidence="12">
    <location>
        <begin position="330"/>
        <end position="351"/>
    </location>
</feature>
<dbReference type="PROSITE" id="PS51093">
    <property type="entry name" value="PTS_EIIA_TYPE_1"/>
    <property type="match status" value="1"/>
</dbReference>
<dbReference type="Proteomes" id="UP000242642">
    <property type="component" value="Unassembled WGS sequence"/>
</dbReference>
<dbReference type="RefSeq" id="WP_093322219.1">
    <property type="nucleotide sequence ID" value="NZ_FOHV01000039.1"/>
</dbReference>
<dbReference type="InterPro" id="IPR013013">
    <property type="entry name" value="PTS_EIIC_1"/>
</dbReference>
<keyword evidence="4" id="KW-0762">Sugar transport</keyword>
<feature type="transmembrane region" description="Helical" evidence="12">
    <location>
        <begin position="439"/>
        <end position="460"/>
    </location>
</feature>
<name>A0A1I0FE87_9GAMM</name>
<evidence type="ECO:0000256" key="8">
    <source>
        <dbReference type="ARBA" id="ARBA00022777"/>
    </source>
</evidence>
<dbReference type="GO" id="GO:0016301">
    <property type="term" value="F:kinase activity"/>
    <property type="evidence" value="ECO:0007669"/>
    <property type="project" value="UniProtKB-KW"/>
</dbReference>
<feature type="transmembrane region" description="Helical" evidence="12">
    <location>
        <begin position="273"/>
        <end position="293"/>
    </location>
</feature>
<feature type="transmembrane region" description="Helical" evidence="12">
    <location>
        <begin position="246"/>
        <end position="267"/>
    </location>
</feature>
<feature type="transmembrane region" description="Helical" evidence="12">
    <location>
        <begin position="214"/>
        <end position="234"/>
    </location>
</feature>
<dbReference type="InterPro" id="IPR011055">
    <property type="entry name" value="Dup_hybrid_motif"/>
</dbReference>
<keyword evidence="9 12" id="KW-1133">Transmembrane helix</keyword>
<dbReference type="EMBL" id="FOHV01000039">
    <property type="protein sequence ID" value="SET55844.1"/>
    <property type="molecule type" value="Genomic_DNA"/>
</dbReference>
<evidence type="ECO:0000256" key="12">
    <source>
        <dbReference type="SAM" id="Phobius"/>
    </source>
</evidence>
<evidence type="ECO:0000256" key="9">
    <source>
        <dbReference type="ARBA" id="ARBA00022989"/>
    </source>
</evidence>
<keyword evidence="7 12" id="KW-0812">Transmembrane</keyword>
<evidence type="ECO:0000259" key="13">
    <source>
        <dbReference type="PROSITE" id="PS51093"/>
    </source>
</evidence>
<gene>
    <name evidence="16" type="ORF">SAMN02583745_02718</name>
</gene>
<proteinExistence type="predicted"/>
<dbReference type="SUPFAM" id="SSF51261">
    <property type="entry name" value="Duplicated hybrid motif"/>
    <property type="match status" value="1"/>
</dbReference>
<dbReference type="InterPro" id="IPR018113">
    <property type="entry name" value="PTrfase_EIIB_Cys"/>
</dbReference>
<dbReference type="FunFam" id="2.70.70.10:FF:000001">
    <property type="entry name" value="PTS system glucose-specific IIA component"/>
    <property type="match status" value="1"/>
</dbReference>
<dbReference type="OrthoDB" id="92465at2"/>
<evidence type="ECO:0000256" key="1">
    <source>
        <dbReference type="ARBA" id="ARBA00004651"/>
    </source>
</evidence>
<sequence>MSKQAEYLALANDALKGVGGKENVISVVHCATRLRFKLKDASKADREWLKAHPGIITVVESGGQFQVVIGNHVSDVYQELIQMSGLSGHSADDVTPKGNLFNVMVDLISGIFTPFLGVMAATGILKGVLSIASAYGWMDIKSGGYLILWAASDSLFYFFPIILGYTATKKFGGNPFIGMAIGGALTYPTSVKMFTDSLEPNFIAPDFFGLPITIINYPSSVMPIIFAAWLSCIIEKQAKKMLHDSVRNLLTPFFCLVIVVPLTFLVIGPVTTWLAGVMANGFFFIYNLSPAIAGVFMGTLWQVFVIFGLHWGFVPVMINNLPTLGYDPIVPLLLPAVMGQVGAVLGIMIIAREAKLKSLASSSFVSGIFGITEPAIYGVTLPLKRPFIFGCVGGAIGGGIIGFYQAKMYSTGLVNVLTLAQMIPPIAEGAEASGIDASVIGAAIGMFTSMMVACILTVLFGMPKQKNQEVTDKPIVEPNNLLTANSENAIKIYSPMKGQVIPLSETPDEVFASEAIGTGITIIPSDGLLVAPVDGVVSSVYKTLHAIGIETDSGCQILMHIGVDTVKLDGKHFTALVKEGDRVTAGKQLVKFDREAILAEGYSLATPVLITNTEDYADIVKTNAKQIQMGESLMLLIKK</sequence>
<feature type="transmembrane region" description="Helical" evidence="12">
    <location>
        <begin position="107"/>
        <end position="125"/>
    </location>
</feature>
<evidence type="ECO:0000256" key="11">
    <source>
        <dbReference type="PROSITE-ProRule" id="PRU00421"/>
    </source>
</evidence>
<evidence type="ECO:0000256" key="2">
    <source>
        <dbReference type="ARBA" id="ARBA00022448"/>
    </source>
</evidence>
<evidence type="ECO:0008006" key="18">
    <source>
        <dbReference type="Google" id="ProtNLM"/>
    </source>
</evidence>
<dbReference type="Gene3D" id="3.30.1360.60">
    <property type="entry name" value="Glucose permease domain IIB"/>
    <property type="match status" value="1"/>
</dbReference>
<evidence type="ECO:0000256" key="10">
    <source>
        <dbReference type="ARBA" id="ARBA00023136"/>
    </source>
</evidence>
<dbReference type="NCBIfam" id="TIGR01995">
    <property type="entry name" value="PTS-II-ABC-beta"/>
    <property type="match status" value="1"/>
</dbReference>
<dbReference type="InterPro" id="IPR001996">
    <property type="entry name" value="PTS_IIB_1"/>
</dbReference>
<feature type="active site" description="Phosphocysteine intermediate; for EIIB activity" evidence="11">
    <location>
        <position position="30"/>
    </location>
</feature>
<organism evidence="16 17">
    <name type="scientific">Thorsellia anophelis DSM 18579</name>
    <dbReference type="NCBI Taxonomy" id="1123402"/>
    <lineage>
        <taxon>Bacteria</taxon>
        <taxon>Pseudomonadati</taxon>
        <taxon>Pseudomonadota</taxon>
        <taxon>Gammaproteobacteria</taxon>
        <taxon>Enterobacterales</taxon>
        <taxon>Thorselliaceae</taxon>
        <taxon>Thorsellia</taxon>
    </lineage>
</organism>
<dbReference type="SUPFAM" id="SSF55604">
    <property type="entry name" value="Glucose permease domain IIB"/>
    <property type="match status" value="1"/>
</dbReference>
<evidence type="ECO:0000256" key="5">
    <source>
        <dbReference type="ARBA" id="ARBA00022679"/>
    </source>
</evidence>
<evidence type="ECO:0000259" key="14">
    <source>
        <dbReference type="PROSITE" id="PS51098"/>
    </source>
</evidence>
<dbReference type="PANTHER" id="PTHR30175">
    <property type="entry name" value="PHOSPHOTRANSFERASE SYSTEM TRANSPORT PROTEIN"/>
    <property type="match status" value="1"/>
</dbReference>
<feature type="domain" description="PTS EIIB type-1" evidence="14">
    <location>
        <begin position="8"/>
        <end position="90"/>
    </location>
</feature>
<evidence type="ECO:0000256" key="7">
    <source>
        <dbReference type="ARBA" id="ARBA00022692"/>
    </source>
</evidence>
<dbReference type="PANTHER" id="PTHR30175:SF1">
    <property type="entry name" value="PTS SYSTEM ARBUTIN-, CELLOBIOSE-, AND SALICIN-SPECIFIC EIIBC COMPONENT-RELATED"/>
    <property type="match status" value="1"/>
</dbReference>
<keyword evidence="8" id="KW-0418">Kinase</keyword>
<dbReference type="PROSITE" id="PS51098">
    <property type="entry name" value="PTS_EIIB_TYPE_1"/>
    <property type="match status" value="1"/>
</dbReference>
<evidence type="ECO:0000256" key="6">
    <source>
        <dbReference type="ARBA" id="ARBA00022683"/>
    </source>
</evidence>
<feature type="domain" description="PTS EIIA type-1" evidence="13">
    <location>
        <begin position="508"/>
        <end position="612"/>
    </location>
</feature>
<dbReference type="InterPro" id="IPR011297">
    <property type="entry name" value="PTS_IIABC_b_glu"/>
</dbReference>
<comment type="subcellular location">
    <subcellularLocation>
        <location evidence="1">Cell membrane</location>
        <topology evidence="1">Multi-pass membrane protein</topology>
    </subcellularLocation>
</comment>
<reference evidence="17" key="1">
    <citation type="submission" date="2016-10" db="EMBL/GenBank/DDBJ databases">
        <authorList>
            <person name="Varghese N."/>
            <person name="Submissions S."/>
        </authorList>
    </citation>
    <scope>NUCLEOTIDE SEQUENCE [LARGE SCALE GENOMIC DNA]</scope>
    <source>
        <strain evidence="17">DSM 18579</strain>
    </source>
</reference>
<dbReference type="GO" id="GO:0009401">
    <property type="term" value="P:phosphoenolpyruvate-dependent sugar phosphotransferase system"/>
    <property type="evidence" value="ECO:0007669"/>
    <property type="project" value="UniProtKB-KW"/>
</dbReference>
<dbReference type="STRING" id="1123402.SAMN02583745_02718"/>
<dbReference type="InterPro" id="IPR003352">
    <property type="entry name" value="PTS_EIIC"/>
</dbReference>
<dbReference type="PROSITE" id="PS01035">
    <property type="entry name" value="PTS_EIIB_TYPE_1_CYS"/>
    <property type="match status" value="1"/>
</dbReference>
<keyword evidence="3" id="KW-1003">Cell membrane</keyword>
<feature type="transmembrane region" description="Helical" evidence="12">
    <location>
        <begin position="145"/>
        <end position="164"/>
    </location>
</feature>
<feature type="transmembrane region" description="Helical" evidence="12">
    <location>
        <begin position="300"/>
        <end position="318"/>
    </location>
</feature>